<dbReference type="Gene3D" id="3.30.420.10">
    <property type="entry name" value="Ribonuclease H-like superfamily/Ribonuclease H"/>
    <property type="match status" value="1"/>
</dbReference>
<evidence type="ECO:0000256" key="7">
    <source>
        <dbReference type="ARBA" id="ARBA00022801"/>
    </source>
</evidence>
<evidence type="ECO:0000256" key="6">
    <source>
        <dbReference type="ARBA" id="ARBA00022759"/>
    </source>
</evidence>
<evidence type="ECO:0000259" key="8">
    <source>
        <dbReference type="PROSITE" id="PS50879"/>
    </source>
</evidence>
<dbReference type="Pfam" id="PF00075">
    <property type="entry name" value="RNase_H"/>
    <property type="match status" value="1"/>
</dbReference>
<comment type="caution">
    <text evidence="9">The sequence shown here is derived from an EMBL/GenBank/DDBJ whole genome shotgun (WGS) entry which is preliminary data.</text>
</comment>
<dbReference type="InterPro" id="IPR050092">
    <property type="entry name" value="RNase_H"/>
</dbReference>
<gene>
    <name evidence="9" type="ORF">PG997_000079</name>
</gene>
<dbReference type="PANTHER" id="PTHR10642">
    <property type="entry name" value="RIBONUCLEASE H1"/>
    <property type="match status" value="1"/>
</dbReference>
<keyword evidence="7" id="KW-0378">Hydrolase</keyword>
<dbReference type="Proteomes" id="UP001433268">
    <property type="component" value="Unassembled WGS sequence"/>
</dbReference>
<dbReference type="PROSITE" id="PS50879">
    <property type="entry name" value="RNASE_H_1"/>
    <property type="match status" value="1"/>
</dbReference>
<dbReference type="RefSeq" id="XP_066674167.1">
    <property type="nucleotide sequence ID" value="XM_066804394.1"/>
</dbReference>
<organism evidence="9 10">
    <name type="scientific">Apiospora hydei</name>
    <dbReference type="NCBI Taxonomy" id="1337664"/>
    <lineage>
        <taxon>Eukaryota</taxon>
        <taxon>Fungi</taxon>
        <taxon>Dikarya</taxon>
        <taxon>Ascomycota</taxon>
        <taxon>Pezizomycotina</taxon>
        <taxon>Sordariomycetes</taxon>
        <taxon>Xylariomycetidae</taxon>
        <taxon>Amphisphaeriales</taxon>
        <taxon>Apiosporaceae</taxon>
        <taxon>Apiospora</taxon>
    </lineage>
</organism>
<proteinExistence type="inferred from homology"/>
<dbReference type="SUPFAM" id="SSF53098">
    <property type="entry name" value="Ribonuclease H-like"/>
    <property type="match status" value="1"/>
</dbReference>
<sequence length="272" mass="30529">MATRFSLEEHVGRPLDDDESVELPMVLTCLADDPNHSIIVAVDSACRNNGRPDARAALGVFFRADSKWNRSEVLPPEDATSQRAELCAALRALELIHQAVAHEWEASITCGYPLKRVILKSDSSYLVSSMTEWIFGWREHGFTTARGKRVQNRDLFTDLLNWIGLLDDIQIQFWLVRREHNRDADGLANAALDAAPASATLWDPRDAVNQRRLESDSYASERVWRWHNRMGHVPLHALQHATLGAARGMDINFEQIQAEFDKGAKCPSCGGS</sequence>
<dbReference type="GeneID" id="92037454"/>
<dbReference type="InterPro" id="IPR002156">
    <property type="entry name" value="RNaseH_domain"/>
</dbReference>
<keyword evidence="5" id="KW-0479">Metal-binding</keyword>
<evidence type="ECO:0000256" key="1">
    <source>
        <dbReference type="ARBA" id="ARBA00000077"/>
    </source>
</evidence>
<keyword evidence="4" id="KW-0540">Nuclease</keyword>
<dbReference type="InterPro" id="IPR012337">
    <property type="entry name" value="RNaseH-like_sf"/>
</dbReference>
<dbReference type="CDD" id="cd13934">
    <property type="entry name" value="RNase_H_Dikarya_like"/>
    <property type="match status" value="1"/>
</dbReference>
<evidence type="ECO:0000313" key="10">
    <source>
        <dbReference type="Proteomes" id="UP001433268"/>
    </source>
</evidence>
<protein>
    <recommendedName>
        <fullName evidence="3">ribonuclease H</fullName>
        <ecNumber evidence="3">3.1.26.4</ecNumber>
    </recommendedName>
</protein>
<keyword evidence="10" id="KW-1185">Reference proteome</keyword>
<dbReference type="PANTHER" id="PTHR10642:SF26">
    <property type="entry name" value="RIBONUCLEASE H1"/>
    <property type="match status" value="1"/>
</dbReference>
<comment type="catalytic activity">
    <reaction evidence="1">
        <text>Endonucleolytic cleavage to 5'-phosphomonoester.</text>
        <dbReference type="EC" id="3.1.26.4"/>
    </reaction>
</comment>
<dbReference type="EMBL" id="JAQQWN010000002">
    <property type="protein sequence ID" value="KAK8093394.1"/>
    <property type="molecule type" value="Genomic_DNA"/>
</dbReference>
<evidence type="ECO:0000256" key="2">
    <source>
        <dbReference type="ARBA" id="ARBA00005300"/>
    </source>
</evidence>
<dbReference type="InterPro" id="IPR036397">
    <property type="entry name" value="RNaseH_sf"/>
</dbReference>
<evidence type="ECO:0000256" key="5">
    <source>
        <dbReference type="ARBA" id="ARBA00022723"/>
    </source>
</evidence>
<reference evidence="9 10" key="1">
    <citation type="submission" date="2023-01" db="EMBL/GenBank/DDBJ databases">
        <title>Analysis of 21 Apiospora genomes using comparative genomics revels a genus with tremendous synthesis potential of carbohydrate active enzymes and secondary metabolites.</title>
        <authorList>
            <person name="Sorensen T."/>
        </authorList>
    </citation>
    <scope>NUCLEOTIDE SEQUENCE [LARGE SCALE GENOMIC DNA]</scope>
    <source>
        <strain evidence="9 10">CBS 114990</strain>
    </source>
</reference>
<evidence type="ECO:0000313" key="9">
    <source>
        <dbReference type="EMBL" id="KAK8093394.1"/>
    </source>
</evidence>
<name>A0ABR1X9X3_9PEZI</name>
<evidence type="ECO:0000256" key="3">
    <source>
        <dbReference type="ARBA" id="ARBA00012180"/>
    </source>
</evidence>
<comment type="similarity">
    <text evidence="2">Belongs to the RNase H family.</text>
</comment>
<accession>A0ABR1X9X3</accession>
<dbReference type="EC" id="3.1.26.4" evidence="3"/>
<evidence type="ECO:0000256" key="4">
    <source>
        <dbReference type="ARBA" id="ARBA00022722"/>
    </source>
</evidence>
<keyword evidence="6" id="KW-0255">Endonuclease</keyword>
<feature type="domain" description="RNase H type-1" evidence="8">
    <location>
        <begin position="34"/>
        <end position="193"/>
    </location>
</feature>